<protein>
    <recommendedName>
        <fullName evidence="5">YMGG-like Gly-zipper domain-containing protein</fullName>
    </recommendedName>
</protein>
<dbReference type="Proteomes" id="UP000608513">
    <property type="component" value="Unassembled WGS sequence"/>
</dbReference>
<evidence type="ECO:0000313" key="3">
    <source>
        <dbReference type="EMBL" id="MBC5783825.1"/>
    </source>
</evidence>
<evidence type="ECO:0000313" key="4">
    <source>
        <dbReference type="Proteomes" id="UP000608513"/>
    </source>
</evidence>
<keyword evidence="4" id="KW-1185">Reference proteome</keyword>
<comment type="caution">
    <text evidence="3">The sequence shown here is derived from an EMBL/GenBank/DDBJ whole genome shotgun (WGS) entry which is preliminary data.</text>
</comment>
<proteinExistence type="predicted"/>
<feature type="chain" id="PRO_5036942618" description="YMGG-like Gly-zipper domain-containing protein" evidence="2">
    <location>
        <begin position="23"/>
        <end position="130"/>
    </location>
</feature>
<evidence type="ECO:0000256" key="1">
    <source>
        <dbReference type="SAM" id="MobiDB-lite"/>
    </source>
</evidence>
<evidence type="ECO:0008006" key="5">
    <source>
        <dbReference type="Google" id="ProtNLM"/>
    </source>
</evidence>
<dbReference type="EMBL" id="JACORT010000005">
    <property type="protein sequence ID" value="MBC5783825.1"/>
    <property type="molecule type" value="Genomic_DNA"/>
</dbReference>
<sequence>MSVQYRLTLAAVVLLAASVAQAQVVYPAKGQSAGQQQKDQSECQSWAAGQASTAPPPQQGQVARGAARGAVGGAVIAGVADGDTGKGAGAGAIVGGVRGARQKNAQAGAAASDNARAYAACMEGRGYTVK</sequence>
<dbReference type="AlphaFoldDB" id="A0A923MRG3"/>
<feature type="region of interest" description="Disordered" evidence="1">
    <location>
        <begin position="30"/>
        <end position="65"/>
    </location>
</feature>
<feature type="signal peptide" evidence="2">
    <location>
        <begin position="1"/>
        <end position="22"/>
    </location>
</feature>
<name>A0A923MRG3_9BURK</name>
<reference evidence="3" key="1">
    <citation type="submission" date="2020-08" db="EMBL/GenBank/DDBJ databases">
        <title>Ramlibacter sp. USB13 16S ribosomal RNA gene genome sequencing and assembly.</title>
        <authorList>
            <person name="Kang M."/>
        </authorList>
    </citation>
    <scope>NUCLEOTIDE SEQUENCE</scope>
    <source>
        <strain evidence="3">USB13</strain>
    </source>
</reference>
<gene>
    <name evidence="3" type="ORF">H8N03_12790</name>
</gene>
<accession>A0A923MRG3</accession>
<feature type="compositionally biased region" description="Polar residues" evidence="1">
    <location>
        <begin position="32"/>
        <end position="44"/>
    </location>
</feature>
<keyword evidence="2" id="KW-0732">Signal</keyword>
<evidence type="ECO:0000256" key="2">
    <source>
        <dbReference type="SAM" id="SignalP"/>
    </source>
</evidence>
<organism evidence="3 4">
    <name type="scientific">Ramlibacter cellulosilyticus</name>
    <dbReference type="NCBI Taxonomy" id="2764187"/>
    <lineage>
        <taxon>Bacteria</taxon>
        <taxon>Pseudomonadati</taxon>
        <taxon>Pseudomonadota</taxon>
        <taxon>Betaproteobacteria</taxon>
        <taxon>Burkholderiales</taxon>
        <taxon>Comamonadaceae</taxon>
        <taxon>Ramlibacter</taxon>
    </lineage>
</organism>